<protein>
    <submittedName>
        <fullName evidence="1">V-type proton ATPase subunit D2-like</fullName>
    </submittedName>
</protein>
<evidence type="ECO:0000313" key="2">
    <source>
        <dbReference type="Proteomes" id="UP000265520"/>
    </source>
</evidence>
<gene>
    <name evidence="1" type="ORF">A2U01_0017910</name>
</gene>
<dbReference type="InterPro" id="IPR016727">
    <property type="entry name" value="ATPase_V0-cplx_dsu"/>
</dbReference>
<dbReference type="GO" id="GO:0046961">
    <property type="term" value="F:proton-transporting ATPase activity, rotational mechanism"/>
    <property type="evidence" value="ECO:0007669"/>
    <property type="project" value="InterPro"/>
</dbReference>
<sequence>MYLLMVLVYLQDLDDMNIEIMRNTLYKAYLEDFYRFCQKLGGATAEIMSDLLAFEADRRAVNITINSIGTELTRDDRRKLYSNFGCYIGGCTCFPSFNLYASWSLLVCVSQGGRFVFISSQVRAVMEKYPPYQSIFAKLSYGESQMLDKAFYEEEVKRHCLAFEQQ</sequence>
<comment type="caution">
    <text evidence="1">The sequence shown here is derived from an EMBL/GenBank/DDBJ whole genome shotgun (WGS) entry which is preliminary data.</text>
</comment>
<dbReference type="GO" id="GO:0033179">
    <property type="term" value="C:proton-transporting V-type ATPase, V0 domain"/>
    <property type="evidence" value="ECO:0007669"/>
    <property type="project" value="InterPro"/>
</dbReference>
<dbReference type="InterPro" id="IPR002843">
    <property type="entry name" value="ATPase_V0-cplx_csu/dsu"/>
</dbReference>
<dbReference type="AlphaFoldDB" id="A0A392NCM7"/>
<dbReference type="InterPro" id="IPR036079">
    <property type="entry name" value="ATPase_csu/dsu_sf"/>
</dbReference>
<keyword evidence="2" id="KW-1185">Reference proteome</keyword>
<feature type="non-terminal residue" evidence="1">
    <location>
        <position position="166"/>
    </location>
</feature>
<organism evidence="1 2">
    <name type="scientific">Trifolium medium</name>
    <dbReference type="NCBI Taxonomy" id="97028"/>
    <lineage>
        <taxon>Eukaryota</taxon>
        <taxon>Viridiplantae</taxon>
        <taxon>Streptophyta</taxon>
        <taxon>Embryophyta</taxon>
        <taxon>Tracheophyta</taxon>
        <taxon>Spermatophyta</taxon>
        <taxon>Magnoliopsida</taxon>
        <taxon>eudicotyledons</taxon>
        <taxon>Gunneridae</taxon>
        <taxon>Pentapetalae</taxon>
        <taxon>rosids</taxon>
        <taxon>fabids</taxon>
        <taxon>Fabales</taxon>
        <taxon>Fabaceae</taxon>
        <taxon>Papilionoideae</taxon>
        <taxon>50 kb inversion clade</taxon>
        <taxon>NPAAA clade</taxon>
        <taxon>Hologalegina</taxon>
        <taxon>IRL clade</taxon>
        <taxon>Trifolieae</taxon>
        <taxon>Trifolium</taxon>
    </lineage>
</organism>
<reference evidence="1 2" key="1">
    <citation type="journal article" date="2018" name="Front. Plant Sci.">
        <title>Red Clover (Trifolium pratense) and Zigzag Clover (T. medium) - A Picture of Genomic Similarities and Differences.</title>
        <authorList>
            <person name="Dluhosova J."/>
            <person name="Istvanek J."/>
            <person name="Nedelnik J."/>
            <person name="Repkova J."/>
        </authorList>
    </citation>
    <scope>NUCLEOTIDE SEQUENCE [LARGE SCALE GENOMIC DNA]</scope>
    <source>
        <strain evidence="2">cv. 10/8</strain>
        <tissue evidence="1">Leaf</tissue>
    </source>
</reference>
<dbReference type="SUPFAM" id="SSF103486">
    <property type="entry name" value="V-type ATP synthase subunit C"/>
    <property type="match status" value="1"/>
</dbReference>
<dbReference type="Proteomes" id="UP000265520">
    <property type="component" value="Unassembled WGS sequence"/>
</dbReference>
<dbReference type="EMBL" id="LXQA010033652">
    <property type="protein sequence ID" value="MCH96919.1"/>
    <property type="molecule type" value="Genomic_DNA"/>
</dbReference>
<dbReference type="Pfam" id="PF01992">
    <property type="entry name" value="vATP-synt_AC39"/>
    <property type="match status" value="1"/>
</dbReference>
<dbReference type="PANTHER" id="PTHR11028">
    <property type="entry name" value="VACUOLAR ATP SYNTHASE SUBUNIT AC39"/>
    <property type="match status" value="1"/>
</dbReference>
<accession>A0A392NCM7</accession>
<evidence type="ECO:0000313" key="1">
    <source>
        <dbReference type="EMBL" id="MCH96919.1"/>
    </source>
</evidence>
<name>A0A392NCM7_9FABA</name>
<proteinExistence type="predicted"/>